<protein>
    <submittedName>
        <fullName evidence="1">Uncharacterized protein</fullName>
    </submittedName>
</protein>
<keyword evidence="2" id="KW-1185">Reference proteome</keyword>
<gene>
    <name evidence="1" type="ORF">BEN48_04660</name>
</gene>
<sequence>MKDAFLDLCYAKPVLHWLKGRGKPYDALIEVLLKIGEEDPLPVGKDLQQQFSLTSAVLRRWVTLLHEDFLSAIAEETDVLQFPAVEHHFLIEDFANQAFFTCRLPVTPRVGEEVEVPFLQRYAGSGRYHVNRVVHRYEEGRTIITVWLQTGQYNQHYEYLKDRADFEKAIDFRTLIMGNRYEIEKILREEYPNG</sequence>
<evidence type="ECO:0000313" key="2">
    <source>
        <dbReference type="Proteomes" id="UP000177791"/>
    </source>
</evidence>
<dbReference type="EMBL" id="MDZC01000090">
    <property type="protein sequence ID" value="OGX83047.1"/>
    <property type="molecule type" value="Genomic_DNA"/>
</dbReference>
<name>A0A1G1SWN7_9BACT</name>
<accession>A0A1G1SWN7</accession>
<dbReference type="AlphaFoldDB" id="A0A1G1SWN7"/>
<proteinExistence type="predicted"/>
<reference evidence="1 2" key="1">
    <citation type="submission" date="2016-08" db="EMBL/GenBank/DDBJ databases">
        <title>Hymenobacter coccineus sp. nov., Hymenobacter lapidarius sp. nov. and Hymenobacter glacialis sp. nov., isolated from Antarctic soil.</title>
        <authorList>
            <person name="Sedlacek I."/>
            <person name="Kralova S."/>
            <person name="Kyrova K."/>
            <person name="Maslanova I."/>
            <person name="Stankova E."/>
            <person name="Vrbovska V."/>
            <person name="Nemec M."/>
            <person name="Bartak M."/>
            <person name="Svec P."/>
            <person name="Busse H.-J."/>
            <person name="Pantucek R."/>
        </authorList>
    </citation>
    <scope>NUCLEOTIDE SEQUENCE [LARGE SCALE GENOMIC DNA]</scope>
    <source>
        <strain evidence="1 2">CCM 8648</strain>
    </source>
</reference>
<organism evidence="1 2">
    <name type="scientific">Hymenobacter glacialis</name>
    <dbReference type="NCBI Taxonomy" id="1908236"/>
    <lineage>
        <taxon>Bacteria</taxon>
        <taxon>Pseudomonadati</taxon>
        <taxon>Bacteroidota</taxon>
        <taxon>Cytophagia</taxon>
        <taxon>Cytophagales</taxon>
        <taxon>Hymenobacteraceae</taxon>
        <taxon>Hymenobacter</taxon>
    </lineage>
</organism>
<dbReference type="Proteomes" id="UP000177791">
    <property type="component" value="Unassembled WGS sequence"/>
</dbReference>
<comment type="caution">
    <text evidence="1">The sequence shown here is derived from an EMBL/GenBank/DDBJ whole genome shotgun (WGS) entry which is preliminary data.</text>
</comment>
<evidence type="ECO:0000313" key="1">
    <source>
        <dbReference type="EMBL" id="OGX83047.1"/>
    </source>
</evidence>